<dbReference type="InterPro" id="IPR023087">
    <property type="entry name" value="Flg_Motor_Flig_C"/>
</dbReference>
<keyword evidence="15" id="KW-1185">Reference proteome</keyword>
<feature type="domain" description="Flagellar motor switch protein FliG middle" evidence="12">
    <location>
        <begin position="118"/>
        <end position="189"/>
    </location>
</feature>
<evidence type="ECO:0000256" key="4">
    <source>
        <dbReference type="ARBA" id="ARBA00021870"/>
    </source>
</evidence>
<evidence type="ECO:0000259" key="13">
    <source>
        <dbReference type="Pfam" id="PF14842"/>
    </source>
</evidence>
<evidence type="ECO:0000259" key="12">
    <source>
        <dbReference type="Pfam" id="PF14841"/>
    </source>
</evidence>
<comment type="subcellular location">
    <subcellularLocation>
        <location evidence="1">Bacterial flagellum basal body</location>
    </subcellularLocation>
    <subcellularLocation>
        <location evidence="2">Cell membrane</location>
        <topology evidence="2">Peripheral membrane protein</topology>
        <orientation evidence="2">Cytoplasmic side</orientation>
    </subcellularLocation>
</comment>
<dbReference type="InterPro" id="IPR028263">
    <property type="entry name" value="FliG_N"/>
</dbReference>
<evidence type="ECO:0000259" key="11">
    <source>
        <dbReference type="Pfam" id="PF01706"/>
    </source>
</evidence>
<gene>
    <name evidence="14" type="primary">fliG</name>
    <name evidence="14" type="ORF">WOB96_12440</name>
</gene>
<keyword evidence="14" id="KW-0969">Cilium</keyword>
<dbReference type="InterPro" id="IPR000090">
    <property type="entry name" value="Flg_Motor_Flig"/>
</dbReference>
<dbReference type="Pfam" id="PF01706">
    <property type="entry name" value="FliG_C"/>
    <property type="match status" value="1"/>
</dbReference>
<dbReference type="Proteomes" id="UP001446205">
    <property type="component" value="Unassembled WGS sequence"/>
</dbReference>
<keyword evidence="9" id="KW-0975">Bacterial flagellum</keyword>
<dbReference type="PRINTS" id="PR00954">
    <property type="entry name" value="FLGMOTORFLIG"/>
</dbReference>
<comment type="similarity">
    <text evidence="3">Belongs to the FliG family.</text>
</comment>
<dbReference type="PANTHER" id="PTHR30534">
    <property type="entry name" value="FLAGELLAR MOTOR SWITCH PROTEIN FLIG"/>
    <property type="match status" value="1"/>
</dbReference>
<dbReference type="InterPro" id="IPR011002">
    <property type="entry name" value="FliG_a-hlx"/>
</dbReference>
<accession>A0ABU9DAK7</accession>
<evidence type="ECO:0000256" key="9">
    <source>
        <dbReference type="ARBA" id="ARBA00023143"/>
    </source>
</evidence>
<comment type="caution">
    <text evidence="14">The sequence shown here is derived from an EMBL/GenBank/DDBJ whole genome shotgun (WGS) entry which is preliminary data.</text>
</comment>
<evidence type="ECO:0000313" key="14">
    <source>
        <dbReference type="EMBL" id="MEK8090563.1"/>
    </source>
</evidence>
<keyword evidence="14" id="KW-0282">Flagellum</keyword>
<evidence type="ECO:0000256" key="7">
    <source>
        <dbReference type="ARBA" id="ARBA00022779"/>
    </source>
</evidence>
<keyword evidence="5" id="KW-1003">Cell membrane</keyword>
<feature type="domain" description="Flagellar motor switch protein FliG N-terminal" evidence="13">
    <location>
        <begin position="6"/>
        <end position="106"/>
    </location>
</feature>
<keyword evidence="14" id="KW-0966">Cell projection</keyword>
<evidence type="ECO:0000256" key="3">
    <source>
        <dbReference type="ARBA" id="ARBA00010299"/>
    </source>
</evidence>
<evidence type="ECO:0000256" key="2">
    <source>
        <dbReference type="ARBA" id="ARBA00004413"/>
    </source>
</evidence>
<dbReference type="PANTHER" id="PTHR30534:SF0">
    <property type="entry name" value="FLAGELLAR MOTOR SWITCH PROTEIN FLIG"/>
    <property type="match status" value="1"/>
</dbReference>
<dbReference type="SUPFAM" id="SSF48029">
    <property type="entry name" value="FliG"/>
    <property type="match status" value="2"/>
</dbReference>
<evidence type="ECO:0000256" key="1">
    <source>
        <dbReference type="ARBA" id="ARBA00004117"/>
    </source>
</evidence>
<dbReference type="Gene3D" id="1.10.220.30">
    <property type="match status" value="3"/>
</dbReference>
<comment type="function">
    <text evidence="10">FliG is one of three proteins (FliG, FliN, FliM) that forms the rotor-mounted switch complex (C ring), located at the base of the basal body. This complex interacts with the CheY and CheZ chemotaxis proteins, in addition to contacting components of the motor that determine the direction of flagellar rotation.</text>
</comment>
<dbReference type="Pfam" id="PF14841">
    <property type="entry name" value="FliG_M"/>
    <property type="match status" value="1"/>
</dbReference>
<evidence type="ECO:0000256" key="6">
    <source>
        <dbReference type="ARBA" id="ARBA00022500"/>
    </source>
</evidence>
<evidence type="ECO:0000256" key="5">
    <source>
        <dbReference type="ARBA" id="ARBA00022475"/>
    </source>
</evidence>
<keyword evidence="6" id="KW-0145">Chemotaxis</keyword>
<dbReference type="InterPro" id="IPR032779">
    <property type="entry name" value="FliG_M"/>
</dbReference>
<evidence type="ECO:0000256" key="8">
    <source>
        <dbReference type="ARBA" id="ARBA00023136"/>
    </source>
</evidence>
<keyword evidence="7" id="KW-0283">Flagellar rotation</keyword>
<evidence type="ECO:0000313" key="15">
    <source>
        <dbReference type="Proteomes" id="UP001446205"/>
    </source>
</evidence>
<dbReference type="PIRSF" id="PIRSF003161">
    <property type="entry name" value="FliG"/>
    <property type="match status" value="1"/>
</dbReference>
<reference evidence="14 15" key="1">
    <citation type="submission" date="2024-04" db="EMBL/GenBank/DDBJ databases">
        <authorList>
            <person name="Abashina T."/>
            <person name="Shaikin A."/>
        </authorList>
    </citation>
    <scope>NUCLEOTIDE SEQUENCE [LARGE SCALE GENOMIC DNA]</scope>
    <source>
        <strain evidence="14 15">AAFK</strain>
    </source>
</reference>
<organism evidence="14 15">
    <name type="scientific">Thermithiobacillus plumbiphilus</name>
    <dbReference type="NCBI Taxonomy" id="1729899"/>
    <lineage>
        <taxon>Bacteria</taxon>
        <taxon>Pseudomonadati</taxon>
        <taxon>Pseudomonadota</taxon>
        <taxon>Acidithiobacillia</taxon>
        <taxon>Acidithiobacillales</taxon>
        <taxon>Thermithiobacillaceae</taxon>
        <taxon>Thermithiobacillus</taxon>
    </lineage>
</organism>
<name>A0ABU9DAK7_9PROT</name>
<dbReference type="NCBIfam" id="TIGR00207">
    <property type="entry name" value="fliG"/>
    <property type="match status" value="1"/>
</dbReference>
<dbReference type="Pfam" id="PF14842">
    <property type="entry name" value="FliG_N"/>
    <property type="match status" value="1"/>
</dbReference>
<evidence type="ECO:0000256" key="10">
    <source>
        <dbReference type="ARBA" id="ARBA00025598"/>
    </source>
</evidence>
<proteinExistence type="inferred from homology"/>
<dbReference type="EMBL" id="JBBPCO010000013">
    <property type="protein sequence ID" value="MEK8090563.1"/>
    <property type="molecule type" value="Genomic_DNA"/>
</dbReference>
<sequence>MGDNAELSGVERSAILLLSLGEDDAAEVMRYLSPKEVQKLGITMAALQRVSREEAELVLRDFRERLERMTALGVGTDQYIRNMLTKALGQDKANNLIERILHGGEASGLENLKWMDARAVAELIRLEHPQVVAMVLAYMEPDQAAEVVQFLPERLRKEALLRVATLESVQPGALRELNEIFEQQLSGSGDRVHVSSLGGIKAAADIINKLEGATSTRIMDGIKDQDGDLAQKIQDQMFVFDDLIGVDDRGIQALLRDIPSETLIFALKGANGDLRDKFFKNMSKRAAEMLRDDLEAKGPVRVSEVEGAQKEILAIAMRLEAAGQIALGGSGEAMI</sequence>
<protein>
    <recommendedName>
        <fullName evidence="4">Flagellar motor switch protein FliG</fullName>
    </recommendedName>
</protein>
<keyword evidence="8" id="KW-0472">Membrane</keyword>
<dbReference type="RefSeq" id="WP_341371618.1">
    <property type="nucleotide sequence ID" value="NZ_JBBPCO010000013.1"/>
</dbReference>
<feature type="domain" description="Flagellar motor switch protein FliG C-terminal" evidence="11">
    <location>
        <begin position="221"/>
        <end position="327"/>
    </location>
</feature>